<proteinExistence type="predicted"/>
<dbReference type="Gene3D" id="1.25.40.10">
    <property type="entry name" value="Tetratricopeptide repeat domain"/>
    <property type="match status" value="2"/>
</dbReference>
<dbReference type="SUPFAM" id="SSF81901">
    <property type="entry name" value="HCP-like"/>
    <property type="match status" value="2"/>
</dbReference>
<name>E6YNC7_9HYPH</name>
<evidence type="ECO:0000313" key="1">
    <source>
        <dbReference type="EMBL" id="CBI78365.1"/>
    </source>
</evidence>
<dbReference type="Pfam" id="PF08238">
    <property type="entry name" value="Sel1"/>
    <property type="match status" value="6"/>
</dbReference>
<dbReference type="InterPro" id="IPR011990">
    <property type="entry name" value="TPR-like_helical_dom_sf"/>
</dbReference>
<dbReference type="EMBL" id="FN645467">
    <property type="protein sequence ID" value="CBI78365.1"/>
    <property type="molecule type" value="Genomic_DNA"/>
</dbReference>
<dbReference type="PANTHER" id="PTHR11102:SF160">
    <property type="entry name" value="ERAD-ASSOCIATED E3 UBIQUITIN-PROTEIN LIGASE COMPONENT HRD3"/>
    <property type="match status" value="1"/>
</dbReference>
<dbReference type="PANTHER" id="PTHR11102">
    <property type="entry name" value="SEL-1-LIKE PROTEIN"/>
    <property type="match status" value="1"/>
</dbReference>
<sequence length="357" mass="40111">MSKCSSTDGEGKVMNKFYRVFILGTIAFVMAFGSSSQAQQGGQIVDISQNIQEAQKIVMPLEAGQYDEAYDYYTKGYYVKAFRAALMRAEHNDPIAQTLLGRMYMEGCIGPVDGKQSALWFERAANQGEPQAQLRYGLMLFDGKFIEKNINLAEEFIQKAMHAGVREAYFYAGQIHLYRALHENKASEEEDVKESDVKSRENESIEQALIWFLKGASLGDPEAAFAAAKILSVGTFTIPKNDDNARRLLEVAAQNKHLMAQVILAQWLLQGRGGENDFQRAFNLFLDSAHKNIVVAQVNLAKLYRDGIGTTENLIMAAAWYLIAKVQKAKIPDLETMIERMDRDQLQRAVQQAKKLI</sequence>
<dbReference type="InterPro" id="IPR050767">
    <property type="entry name" value="Sel1_AlgK"/>
</dbReference>
<gene>
    <name evidence="1" type="ORF">BARRO_130009</name>
</gene>
<dbReference type="AlphaFoldDB" id="E6YNC7"/>
<protein>
    <recommendedName>
        <fullName evidence="2">Sel1 repeat family protein</fullName>
    </recommendedName>
</protein>
<organism evidence="1">
    <name type="scientific">Bartonella rochalimae ATCC BAA-1498</name>
    <dbReference type="NCBI Taxonomy" id="685782"/>
    <lineage>
        <taxon>Bacteria</taxon>
        <taxon>Pseudomonadati</taxon>
        <taxon>Pseudomonadota</taxon>
        <taxon>Alphaproteobacteria</taxon>
        <taxon>Hyphomicrobiales</taxon>
        <taxon>Bartonellaceae</taxon>
        <taxon>Bartonella</taxon>
    </lineage>
</organism>
<evidence type="ECO:0008006" key="2">
    <source>
        <dbReference type="Google" id="ProtNLM"/>
    </source>
</evidence>
<accession>E6YNC7</accession>
<dbReference type="SMART" id="SM00671">
    <property type="entry name" value="SEL1"/>
    <property type="match status" value="5"/>
</dbReference>
<dbReference type="InterPro" id="IPR006597">
    <property type="entry name" value="Sel1-like"/>
</dbReference>
<reference evidence="1" key="1">
    <citation type="journal article" date="2011" name="PLoS Genet.">
        <title>Parallel evolution of a type IV secretion system in radiating lineages of the host-restricted bacterial pathogen Bartonella.</title>
        <authorList>
            <person name="Engel P."/>
            <person name="Salzburger W."/>
            <person name="Liesch M."/>
            <person name="Chang C.C."/>
            <person name="Maruyama S."/>
            <person name="Lanz C."/>
            <person name="Calteau A."/>
            <person name="Lajus A."/>
            <person name="Medigue C."/>
            <person name="Schuster S.C."/>
            <person name="Dehio C."/>
        </authorList>
    </citation>
    <scope>NUCLEOTIDE SEQUENCE</scope>
    <source>
        <strain evidence="1">ATCC BAA-1498</strain>
    </source>
</reference>
<dbReference type="OrthoDB" id="9816559at2"/>